<dbReference type="Gene3D" id="3.40.50.300">
    <property type="entry name" value="P-loop containing nucleotide triphosphate hydrolases"/>
    <property type="match status" value="1"/>
</dbReference>
<evidence type="ECO:0000259" key="12">
    <source>
        <dbReference type="PROSITE" id="PS51192"/>
    </source>
</evidence>
<evidence type="ECO:0000256" key="7">
    <source>
        <dbReference type="ARBA" id="ARBA00022840"/>
    </source>
</evidence>
<dbReference type="PANTHER" id="PTHR10799">
    <property type="entry name" value="SNF2/RAD54 HELICASE FAMILY"/>
    <property type="match status" value="1"/>
</dbReference>
<comment type="caution">
    <text evidence="14">The sequence shown here is derived from an EMBL/GenBank/DDBJ whole genome shotgun (WGS) entry which is preliminary data.</text>
</comment>
<dbReference type="GO" id="GO:0005694">
    <property type="term" value="C:chromosome"/>
    <property type="evidence" value="ECO:0007669"/>
    <property type="project" value="UniProtKB-ARBA"/>
</dbReference>
<organism evidence="14 15">
    <name type="scientific">Candida oxycetoniae</name>
    <dbReference type="NCBI Taxonomy" id="497107"/>
    <lineage>
        <taxon>Eukaryota</taxon>
        <taxon>Fungi</taxon>
        <taxon>Dikarya</taxon>
        <taxon>Ascomycota</taxon>
        <taxon>Saccharomycotina</taxon>
        <taxon>Pichiomycetes</taxon>
        <taxon>Debaryomycetaceae</taxon>
        <taxon>Candida/Lodderomyces clade</taxon>
        <taxon>Candida</taxon>
    </lineage>
</organism>
<keyword evidence="9" id="KW-0238">DNA-binding</keyword>
<dbReference type="RefSeq" id="XP_049178082.1">
    <property type="nucleotide sequence ID" value="XM_049326391.1"/>
</dbReference>
<dbReference type="PROSITE" id="PS51194">
    <property type="entry name" value="HELICASE_CTER"/>
    <property type="match status" value="1"/>
</dbReference>
<feature type="compositionally biased region" description="Basic and acidic residues" evidence="11">
    <location>
        <begin position="235"/>
        <end position="248"/>
    </location>
</feature>
<dbReference type="InterPro" id="IPR001650">
    <property type="entry name" value="Helicase_C-like"/>
</dbReference>
<dbReference type="InterPro" id="IPR000330">
    <property type="entry name" value="SNF2_N"/>
</dbReference>
<keyword evidence="8" id="KW-0156">Chromatin regulator</keyword>
<dbReference type="Pfam" id="PF00176">
    <property type="entry name" value="SNF2-rel_dom"/>
    <property type="match status" value="1"/>
</dbReference>
<dbReference type="GO" id="GO:0005524">
    <property type="term" value="F:ATP binding"/>
    <property type="evidence" value="ECO:0007669"/>
    <property type="project" value="UniProtKB-KW"/>
</dbReference>
<gene>
    <name evidence="14" type="ORF">KGF56_004903</name>
</gene>
<feature type="region of interest" description="Disordered" evidence="11">
    <location>
        <begin position="149"/>
        <end position="372"/>
    </location>
</feature>
<reference evidence="14" key="1">
    <citation type="journal article" date="2022" name="DNA Res.">
        <title>Genome analysis of five recently described species of the CUG-Ser clade uncovers Candida theae as a new hybrid lineage with pathogenic potential in the Candida parapsilosis species complex.</title>
        <authorList>
            <person name="Mixao V."/>
            <person name="Del Olmo V."/>
            <person name="Hegedusova E."/>
            <person name="Saus E."/>
            <person name="Pryszcz L."/>
            <person name="Cillingova A."/>
            <person name="Nosek J."/>
            <person name="Gabaldon T."/>
        </authorList>
    </citation>
    <scope>NUCLEOTIDE SEQUENCE</scope>
    <source>
        <strain evidence="14">CBS 10844</strain>
    </source>
</reference>
<feature type="compositionally biased region" description="Low complexity" evidence="11">
    <location>
        <begin position="352"/>
        <end position="366"/>
    </location>
</feature>
<dbReference type="GO" id="GO:0005634">
    <property type="term" value="C:nucleus"/>
    <property type="evidence" value="ECO:0007669"/>
    <property type="project" value="UniProtKB-SubCell"/>
</dbReference>
<evidence type="ECO:0000259" key="13">
    <source>
        <dbReference type="PROSITE" id="PS51194"/>
    </source>
</evidence>
<dbReference type="GO" id="GO:0003678">
    <property type="term" value="F:DNA helicase activity"/>
    <property type="evidence" value="ECO:0007669"/>
    <property type="project" value="UniProtKB-EC"/>
</dbReference>
<dbReference type="PROSITE" id="PS51192">
    <property type="entry name" value="HELICASE_ATP_BIND_1"/>
    <property type="match status" value="1"/>
</dbReference>
<dbReference type="EC" id="3.6.4.12" evidence="3"/>
<keyword evidence="10" id="KW-0539">Nucleus</keyword>
<keyword evidence="5" id="KW-0378">Hydrolase</keyword>
<dbReference type="InterPro" id="IPR038718">
    <property type="entry name" value="SNF2-like_sf"/>
</dbReference>
<dbReference type="SUPFAM" id="SSF52540">
    <property type="entry name" value="P-loop containing nucleoside triphosphate hydrolases"/>
    <property type="match status" value="2"/>
</dbReference>
<dbReference type="Proteomes" id="UP001202479">
    <property type="component" value="Unassembled WGS sequence"/>
</dbReference>
<evidence type="ECO:0000256" key="8">
    <source>
        <dbReference type="ARBA" id="ARBA00022853"/>
    </source>
</evidence>
<dbReference type="CDD" id="cd18793">
    <property type="entry name" value="SF2_C_SNF"/>
    <property type="match status" value="1"/>
</dbReference>
<dbReference type="SMART" id="SM00487">
    <property type="entry name" value="DEXDc"/>
    <property type="match status" value="1"/>
</dbReference>
<sequence>MSWYQRNSANGNGNGNRALLSTPRSQSQSNQVQVSDSSPIHITSSPAEGSSSPPAPRQPSLTHKIDEAKRKDIERKRQLIREHKDFPLVRRRFHYLSESDIFKGFVKGNGVLRDVTRWLEENYNYDDYIRQQREIKAKQLREDSVLQQRQREEQLKRDYEANVRRREEKSTKDTGFDDSYGGGGGGDDDKDTLIKRRSNSIYDDENGSPVRVKGKARVKLEEPSPFKETNSSTKVEIKSKQSILDKYKKPNFKNQHQPTLENFGRLASLSNPTNKKRKLARGSLLDNESVVSSRSESSSPVPAPTSLSARFSFNEGGATSLSNSGTESPLDELEESERRIAENRRKAKLHKLQYQSHSKSQSQSQRISKHQVITISDDEDILDDDNLSDSMSEDGLEVGANEGITSIDAKIFEFINNAPIEDIIDISGVEPEVAEVVISQRPFQNIYEISENDFTIAGADAPKSSRKKKVGLRMIEQTESSLRGYKAIDSLIKKCAEYGDIIATQMKKWGVTNTGTEGELDLVDLDPMDSGDDGKKQEDVSVIDVDESDDDIIHVEKGLKYIKHKPLLLSDEITLNNYQQVGVNWINLLYQNRLSCILADEMGLGKTCQVIAFLAYLKQAGEKSPHLIVVPASTIENWIREFDKFCPEIKVQAYYGTQREREDLRYDLQDSDFEVLITTYSLACGSPQDAKFLRNQNFNVVVYDEGHLLKNSQSERYSKLMRLKGNFRLLLTGTPLQNNLKELISLLAFILPDVFNDKKEDLVGIFRQKASAISENEKSTSSKKKDYNPLLSQQAIKNAKTMMTPFVLRRRKDQVLQHLPVKCHEICYCQLTIDQAKLYNKFIEDGRRVRSEREKRKNLSSAEAAKLNRKDPIPTSSNVLMQLRKASLHPLLFRVLYTDDKLKLMAKAIMNEPEYVEANQQYICEDMTVMSDFELNNLCMKFPHTLKKWQLPEESFLNSGKVIELEKILDSIIHKKHEKVLIFSLFTQVLDILEKVLTIFNYKFVRLDGSTKVEERQETIDIFYQDDTIPIFLLSTKAGGFGINLVAANNVIIFDQSFNPHDDKQAEDRAHRVGQTKEVTVYKLITDKTVETNMLMIAENKLQLDQSISGDAVDNGKFEENAASIFEKILFSDKKSI</sequence>
<protein>
    <recommendedName>
        <fullName evidence="3">DNA helicase</fullName>
        <ecNumber evidence="3">3.6.4.12</ecNumber>
    </recommendedName>
</protein>
<evidence type="ECO:0000256" key="1">
    <source>
        <dbReference type="ARBA" id="ARBA00004123"/>
    </source>
</evidence>
<feature type="region of interest" description="Disordered" evidence="11">
    <location>
        <begin position="1"/>
        <end position="70"/>
    </location>
</feature>
<dbReference type="FunFam" id="3.40.50.10810:FF:000014">
    <property type="entry name" value="SWI/SNF-related matrix-associated actin-dependent regulator of chromatin subfamily A containing DEAD/H box 1"/>
    <property type="match status" value="1"/>
</dbReference>
<comment type="subcellular location">
    <subcellularLocation>
        <location evidence="1">Nucleus</location>
    </subcellularLocation>
</comment>
<dbReference type="AlphaFoldDB" id="A0AAI9WVD8"/>
<evidence type="ECO:0000313" key="15">
    <source>
        <dbReference type="Proteomes" id="UP001202479"/>
    </source>
</evidence>
<evidence type="ECO:0000256" key="10">
    <source>
        <dbReference type="ARBA" id="ARBA00023242"/>
    </source>
</evidence>
<dbReference type="GeneID" id="73382516"/>
<dbReference type="GO" id="GO:0003677">
    <property type="term" value="F:DNA binding"/>
    <property type="evidence" value="ECO:0007669"/>
    <property type="project" value="UniProtKB-KW"/>
</dbReference>
<keyword evidence="4" id="KW-0547">Nucleotide-binding</keyword>
<evidence type="ECO:0000256" key="9">
    <source>
        <dbReference type="ARBA" id="ARBA00023125"/>
    </source>
</evidence>
<comment type="similarity">
    <text evidence="2">Belongs to the SNF2/RAD54 helicase family.</text>
</comment>
<feature type="compositionally biased region" description="Low complexity" evidence="11">
    <location>
        <begin position="1"/>
        <end position="52"/>
    </location>
</feature>
<dbReference type="InterPro" id="IPR014001">
    <property type="entry name" value="Helicase_ATP-bd"/>
</dbReference>
<evidence type="ECO:0000256" key="4">
    <source>
        <dbReference type="ARBA" id="ARBA00022741"/>
    </source>
</evidence>
<accession>A0AAI9WVD8</accession>
<name>A0AAI9WVD8_9ASCO</name>
<evidence type="ECO:0000313" key="14">
    <source>
        <dbReference type="EMBL" id="KAI3402333.2"/>
    </source>
</evidence>
<dbReference type="GO" id="GO:0016787">
    <property type="term" value="F:hydrolase activity"/>
    <property type="evidence" value="ECO:0007669"/>
    <property type="project" value="UniProtKB-KW"/>
</dbReference>
<keyword evidence="7" id="KW-0067">ATP-binding</keyword>
<dbReference type="InterPro" id="IPR049730">
    <property type="entry name" value="SNF2/RAD54-like_C"/>
</dbReference>
<dbReference type="InterPro" id="IPR027417">
    <property type="entry name" value="P-loop_NTPase"/>
</dbReference>
<feature type="domain" description="Helicase C-terminal" evidence="13">
    <location>
        <begin position="964"/>
        <end position="1116"/>
    </location>
</feature>
<dbReference type="Pfam" id="PF00271">
    <property type="entry name" value="Helicase_C"/>
    <property type="match status" value="1"/>
</dbReference>
<dbReference type="SMART" id="SM00490">
    <property type="entry name" value="HELICc"/>
    <property type="match status" value="1"/>
</dbReference>
<evidence type="ECO:0000256" key="6">
    <source>
        <dbReference type="ARBA" id="ARBA00022806"/>
    </source>
</evidence>
<dbReference type="CDD" id="cd17998">
    <property type="entry name" value="DEXHc_SMARCAD1"/>
    <property type="match status" value="1"/>
</dbReference>
<evidence type="ECO:0000256" key="11">
    <source>
        <dbReference type="SAM" id="MobiDB-lite"/>
    </source>
</evidence>
<feature type="domain" description="Helicase ATP-binding" evidence="12">
    <location>
        <begin position="587"/>
        <end position="753"/>
    </location>
</feature>
<evidence type="ECO:0000256" key="2">
    <source>
        <dbReference type="ARBA" id="ARBA00007025"/>
    </source>
</evidence>
<dbReference type="EMBL" id="JAHUZD010000150">
    <property type="protein sequence ID" value="KAI3402333.2"/>
    <property type="molecule type" value="Genomic_DNA"/>
</dbReference>
<feature type="compositionally biased region" description="Basic and acidic residues" evidence="11">
    <location>
        <begin position="149"/>
        <end position="175"/>
    </location>
</feature>
<feature type="compositionally biased region" description="Low complexity" evidence="11">
    <location>
        <begin position="288"/>
        <end position="300"/>
    </location>
</feature>
<feature type="compositionally biased region" description="Polar residues" evidence="11">
    <location>
        <begin position="305"/>
        <end position="327"/>
    </location>
</feature>
<dbReference type="GO" id="GO:0140658">
    <property type="term" value="F:ATP-dependent chromatin remodeler activity"/>
    <property type="evidence" value="ECO:0007669"/>
    <property type="project" value="UniProtKB-ARBA"/>
</dbReference>
<keyword evidence="6" id="KW-0347">Helicase</keyword>
<proteinExistence type="inferred from homology"/>
<keyword evidence="15" id="KW-1185">Reference proteome</keyword>
<evidence type="ECO:0000256" key="3">
    <source>
        <dbReference type="ARBA" id="ARBA00012551"/>
    </source>
</evidence>
<dbReference type="Gene3D" id="3.40.50.10810">
    <property type="entry name" value="Tandem AAA-ATPase domain"/>
    <property type="match status" value="1"/>
</dbReference>
<evidence type="ECO:0000256" key="5">
    <source>
        <dbReference type="ARBA" id="ARBA00022801"/>
    </source>
</evidence>